<evidence type="ECO:0000313" key="2">
    <source>
        <dbReference type="EMBL" id="CAE0490374.1"/>
    </source>
</evidence>
<proteinExistence type="predicted"/>
<keyword evidence="1" id="KW-1133">Transmembrane helix</keyword>
<sequence length="153" mass="17043">MRPDMQCHKPRSVFEAKMLGVPALCPGTAVLCTFCAWLLGSFETSPRRQCSWPLPKRPGVVSLLHLDVLYKLMHVCQTGNANSNSDDQVWNKKWHPKDFQWGNIGRSSLPSSSQTSWDGSFRRIRYVDSRNSSGKCNAAFTPATPACRVALTG</sequence>
<dbReference type="EMBL" id="HBIP01009846">
    <property type="protein sequence ID" value="CAE0490374.1"/>
    <property type="molecule type" value="Transcribed_RNA"/>
</dbReference>
<dbReference type="AlphaFoldDB" id="A0A7S3QQZ7"/>
<name>A0A7S3QQZ7_DUNTE</name>
<feature type="transmembrane region" description="Helical" evidence="1">
    <location>
        <begin position="21"/>
        <end position="40"/>
    </location>
</feature>
<reference evidence="2" key="1">
    <citation type="submission" date="2021-01" db="EMBL/GenBank/DDBJ databases">
        <authorList>
            <person name="Corre E."/>
            <person name="Pelletier E."/>
            <person name="Niang G."/>
            <person name="Scheremetjew M."/>
            <person name="Finn R."/>
            <person name="Kale V."/>
            <person name="Holt S."/>
            <person name="Cochrane G."/>
            <person name="Meng A."/>
            <person name="Brown T."/>
            <person name="Cohen L."/>
        </authorList>
    </citation>
    <scope>NUCLEOTIDE SEQUENCE</scope>
    <source>
        <strain evidence="2">CCMP1320</strain>
    </source>
</reference>
<keyword evidence="1" id="KW-0472">Membrane</keyword>
<protein>
    <submittedName>
        <fullName evidence="2">Uncharacterized protein</fullName>
    </submittedName>
</protein>
<organism evidence="2">
    <name type="scientific">Dunaliella tertiolecta</name>
    <name type="common">Green alga</name>
    <dbReference type="NCBI Taxonomy" id="3047"/>
    <lineage>
        <taxon>Eukaryota</taxon>
        <taxon>Viridiplantae</taxon>
        <taxon>Chlorophyta</taxon>
        <taxon>core chlorophytes</taxon>
        <taxon>Chlorophyceae</taxon>
        <taxon>CS clade</taxon>
        <taxon>Chlamydomonadales</taxon>
        <taxon>Dunaliellaceae</taxon>
        <taxon>Dunaliella</taxon>
    </lineage>
</organism>
<evidence type="ECO:0000256" key="1">
    <source>
        <dbReference type="SAM" id="Phobius"/>
    </source>
</evidence>
<accession>A0A7S3QQZ7</accession>
<keyword evidence="1" id="KW-0812">Transmembrane</keyword>
<gene>
    <name evidence="2" type="ORF">DTER00134_LOCUS5447</name>
</gene>